<name>A0A7E4VQ27_PANRE</name>
<dbReference type="Proteomes" id="UP000492821">
    <property type="component" value="Unassembled WGS sequence"/>
</dbReference>
<proteinExistence type="predicted"/>
<reference evidence="2" key="2">
    <citation type="submission" date="2020-10" db="UniProtKB">
        <authorList>
            <consortium name="WormBaseParasite"/>
        </authorList>
    </citation>
    <scope>IDENTIFICATION</scope>
</reference>
<sequence>MEIVLPELILMTITKCNTTPSFIRKVASVVRGRVHSLIIEMQSPLNTICLSTLFAAFPDLETLSIEYALLTSWMPNQPTKLQKLHMDVHDLDAIRGLDFKKFFEKQACNFRMELDIDLLPVHCRSEFYSIINQSFQKYNRNNDGFADLAVGFSARETFYKLNDHFLI</sequence>
<evidence type="ECO:0000313" key="2">
    <source>
        <dbReference type="WBParaSite" id="Pan_g23509.t1"/>
    </source>
</evidence>
<dbReference type="AlphaFoldDB" id="A0A7E4VQ27"/>
<dbReference type="WBParaSite" id="Pan_g23509.t1">
    <property type="protein sequence ID" value="Pan_g23509.t1"/>
    <property type="gene ID" value="Pan_g23509"/>
</dbReference>
<protein>
    <submittedName>
        <fullName evidence="2">FTH domain-containing protein</fullName>
    </submittedName>
</protein>
<reference evidence="1" key="1">
    <citation type="journal article" date="2013" name="Genetics">
        <title>The draft genome and transcriptome of Panagrellus redivivus are shaped by the harsh demands of a free-living lifestyle.</title>
        <authorList>
            <person name="Srinivasan J."/>
            <person name="Dillman A.R."/>
            <person name="Macchietto M.G."/>
            <person name="Heikkinen L."/>
            <person name="Lakso M."/>
            <person name="Fracchia K.M."/>
            <person name="Antoshechkin I."/>
            <person name="Mortazavi A."/>
            <person name="Wong G."/>
            <person name="Sternberg P.W."/>
        </authorList>
    </citation>
    <scope>NUCLEOTIDE SEQUENCE [LARGE SCALE GENOMIC DNA]</scope>
    <source>
        <strain evidence="1">MT8872</strain>
    </source>
</reference>
<evidence type="ECO:0000313" key="1">
    <source>
        <dbReference type="Proteomes" id="UP000492821"/>
    </source>
</evidence>
<keyword evidence="1" id="KW-1185">Reference proteome</keyword>
<organism evidence="1 2">
    <name type="scientific">Panagrellus redivivus</name>
    <name type="common">Microworm</name>
    <dbReference type="NCBI Taxonomy" id="6233"/>
    <lineage>
        <taxon>Eukaryota</taxon>
        <taxon>Metazoa</taxon>
        <taxon>Ecdysozoa</taxon>
        <taxon>Nematoda</taxon>
        <taxon>Chromadorea</taxon>
        <taxon>Rhabditida</taxon>
        <taxon>Tylenchina</taxon>
        <taxon>Panagrolaimomorpha</taxon>
        <taxon>Panagrolaimoidea</taxon>
        <taxon>Panagrolaimidae</taxon>
        <taxon>Panagrellus</taxon>
    </lineage>
</organism>
<accession>A0A7E4VQ27</accession>